<comment type="subcellular location">
    <subcellularLocation>
        <location evidence="1">Cell membrane</location>
        <topology evidence="1">Single-pass membrane protein</topology>
    </subcellularLocation>
</comment>
<evidence type="ECO:0000256" key="6">
    <source>
        <dbReference type="SAM" id="Phobius"/>
    </source>
</evidence>
<organism evidence="7 8">
    <name type="scientific">Oxobacter pfennigii</name>
    <dbReference type="NCBI Taxonomy" id="36849"/>
    <lineage>
        <taxon>Bacteria</taxon>
        <taxon>Bacillati</taxon>
        <taxon>Bacillota</taxon>
        <taxon>Clostridia</taxon>
        <taxon>Eubacteriales</taxon>
        <taxon>Clostridiaceae</taxon>
        <taxon>Oxobacter</taxon>
    </lineage>
</organism>
<sequence>MQFENLPYPFSRDNDLDNTTIVLPDNPQKQDLAIAGNIAELLGISIENNEGIIYAVKGAAIDEEHKADNLIIFGTPDKNSVIKDVNKSLWFRYNDLFTTVLSNEKYELLPETSKTATFIELKASPYNNKKGMLTITSLDNQSIRDSMAYFMDDKRGLLTGDAAIISKDGELVTLRFQKDEGKRPDISAFNITNKFIWNYIIFAGAVLLLMSVGLGLYLYKNRKAKETKVRKHRRPGGRRRRG</sequence>
<keyword evidence="4 6" id="KW-1133">Transmembrane helix</keyword>
<evidence type="ECO:0000313" key="7">
    <source>
        <dbReference type="EMBL" id="KPU45254.1"/>
    </source>
</evidence>
<accession>A0A0P8YDD4</accession>
<dbReference type="GO" id="GO:0005886">
    <property type="term" value="C:plasma membrane"/>
    <property type="evidence" value="ECO:0007669"/>
    <property type="project" value="UniProtKB-SubCell"/>
</dbReference>
<proteinExistence type="predicted"/>
<evidence type="ECO:0000313" key="8">
    <source>
        <dbReference type="Proteomes" id="UP000050326"/>
    </source>
</evidence>
<reference evidence="7 8" key="1">
    <citation type="submission" date="2015-09" db="EMBL/GenBank/DDBJ databases">
        <title>Genome sequence of Oxobacter pfennigii DSM 3222.</title>
        <authorList>
            <person name="Poehlein A."/>
            <person name="Bengelsdorf F.R."/>
            <person name="Schiel-Bengelsdorf B."/>
            <person name="Duerre P."/>
            <person name="Daniel R."/>
        </authorList>
    </citation>
    <scope>NUCLEOTIDE SEQUENCE [LARGE SCALE GENOMIC DNA]</scope>
    <source>
        <strain evidence="7 8">DSM 3222</strain>
    </source>
</reference>
<evidence type="ECO:0000256" key="3">
    <source>
        <dbReference type="ARBA" id="ARBA00022692"/>
    </source>
</evidence>
<dbReference type="Pfam" id="PF03170">
    <property type="entry name" value="BcsB"/>
    <property type="match status" value="1"/>
</dbReference>
<dbReference type="InterPro" id="IPR018513">
    <property type="entry name" value="Cell_synthase_bac"/>
</dbReference>
<evidence type="ECO:0000256" key="2">
    <source>
        <dbReference type="ARBA" id="ARBA00022475"/>
    </source>
</evidence>
<name>A0A0P8YDD4_9CLOT</name>
<keyword evidence="3 6" id="KW-0812">Transmembrane</keyword>
<evidence type="ECO:0000256" key="5">
    <source>
        <dbReference type="ARBA" id="ARBA00023136"/>
    </source>
</evidence>
<dbReference type="PANTHER" id="PTHR39083">
    <property type="entry name" value="CYCLIC DI-GMP-BINDING PROTEIN"/>
    <property type="match status" value="1"/>
</dbReference>
<dbReference type="Proteomes" id="UP000050326">
    <property type="component" value="Unassembled WGS sequence"/>
</dbReference>
<evidence type="ECO:0000256" key="4">
    <source>
        <dbReference type="ARBA" id="ARBA00022989"/>
    </source>
</evidence>
<gene>
    <name evidence="7" type="ORF">OXPF_11460</name>
</gene>
<evidence type="ECO:0000256" key="1">
    <source>
        <dbReference type="ARBA" id="ARBA00004162"/>
    </source>
</evidence>
<keyword evidence="2" id="KW-1003">Cell membrane</keyword>
<keyword evidence="5 6" id="KW-0472">Membrane</keyword>
<keyword evidence="8" id="KW-1185">Reference proteome</keyword>
<dbReference type="GO" id="GO:0006011">
    <property type="term" value="P:UDP-alpha-D-glucose metabolic process"/>
    <property type="evidence" value="ECO:0007669"/>
    <property type="project" value="InterPro"/>
</dbReference>
<dbReference type="EMBL" id="LKET01000026">
    <property type="protein sequence ID" value="KPU45254.1"/>
    <property type="molecule type" value="Genomic_DNA"/>
</dbReference>
<protein>
    <submittedName>
        <fullName evidence="7">Cellulose synthase regulator protein</fullName>
    </submittedName>
</protein>
<dbReference type="PANTHER" id="PTHR39083:SF1">
    <property type="entry name" value="CYCLIC DI-GMP-BINDING PROTEIN"/>
    <property type="match status" value="1"/>
</dbReference>
<dbReference type="AlphaFoldDB" id="A0A0P8YDD4"/>
<comment type="caution">
    <text evidence="7">The sequence shown here is derived from an EMBL/GenBank/DDBJ whole genome shotgun (WGS) entry which is preliminary data.</text>
</comment>
<dbReference type="STRING" id="36849.OXPF_11460"/>
<feature type="transmembrane region" description="Helical" evidence="6">
    <location>
        <begin position="196"/>
        <end position="219"/>
    </location>
</feature>